<dbReference type="AlphaFoldDB" id="A0A0B6ESB7"/>
<evidence type="ECO:0000313" key="2">
    <source>
        <dbReference type="EMBL" id="AJI77678.1"/>
    </source>
</evidence>
<dbReference type="InterPro" id="IPR036165">
    <property type="entry name" value="YefM-like_sf"/>
</dbReference>
<dbReference type="STRING" id="161899.CSING_00550"/>
<evidence type="ECO:0000256" key="1">
    <source>
        <dbReference type="ARBA" id="ARBA00009981"/>
    </source>
</evidence>
<protein>
    <submittedName>
        <fullName evidence="2">Uncharacterized protein</fullName>
    </submittedName>
</protein>
<reference evidence="3 5" key="2">
    <citation type="submission" date="2022-02" db="EMBL/GenBank/DDBJ databases">
        <title>Uncovering new skin microbiome diversity through culturing and metagenomics.</title>
        <authorList>
            <person name="Conlan S."/>
            <person name="Deming C."/>
            <person name="Nisc Comparative Sequencing Program N."/>
            <person name="Segre J.A."/>
        </authorList>
    </citation>
    <scope>NUCLEOTIDE SEQUENCE [LARGE SCALE GENOMIC DNA]</scope>
    <source>
        <strain evidence="3 5">ACRQV</strain>
    </source>
</reference>
<evidence type="ECO:0000313" key="4">
    <source>
        <dbReference type="Proteomes" id="UP000031890"/>
    </source>
</evidence>
<dbReference type="EMBL" id="JAKRDF010000021">
    <property type="protein sequence ID" value="MCG7277173.1"/>
    <property type="molecule type" value="Genomic_DNA"/>
</dbReference>
<dbReference type="RefSeq" id="WP_169744719.1">
    <property type="nucleotide sequence ID" value="NZ_CP010827.1"/>
</dbReference>
<dbReference type="SUPFAM" id="SSF143120">
    <property type="entry name" value="YefM-like"/>
    <property type="match status" value="1"/>
</dbReference>
<reference evidence="2 4" key="1">
    <citation type="journal article" date="2015" name="Genome Announc.">
        <title>Complete Genome Sequence and Annotation of Corynebacterium singulare DSM 44357, Isolated from a Human Semen Specimen.</title>
        <authorList>
            <person name="Merten M."/>
            <person name="Brinkrolf K."/>
            <person name="Albersmeier A."/>
            <person name="Kutter Y."/>
            <person name="Ruckert C."/>
            <person name="Tauch A."/>
        </authorList>
    </citation>
    <scope>NUCLEOTIDE SEQUENCE [LARGE SCALE GENOMIC DNA]</scope>
    <source>
        <strain evidence="2">IBS B52218</strain>
    </source>
</reference>
<dbReference type="EMBL" id="CP010827">
    <property type="protein sequence ID" value="AJI77678.1"/>
    <property type="molecule type" value="Genomic_DNA"/>
</dbReference>
<accession>A0A0B6ESB7</accession>
<comment type="similarity">
    <text evidence="1">Belongs to the phD/YefM antitoxin family.</text>
</comment>
<dbReference type="Proteomes" id="UP001521911">
    <property type="component" value="Unassembled WGS sequence"/>
</dbReference>
<name>A0A0B6ESB7_9CORY</name>
<dbReference type="Gene3D" id="6.10.250.330">
    <property type="match status" value="1"/>
</dbReference>
<evidence type="ECO:0000313" key="5">
    <source>
        <dbReference type="Proteomes" id="UP001521911"/>
    </source>
</evidence>
<gene>
    <name evidence="2" type="ORF">CSING_00550</name>
    <name evidence="3" type="ORF">MHK08_11955</name>
</gene>
<dbReference type="KEGG" id="csx:CSING_00550"/>
<organism evidence="2 4">
    <name type="scientific">Corynebacterium singulare</name>
    <dbReference type="NCBI Taxonomy" id="161899"/>
    <lineage>
        <taxon>Bacteria</taxon>
        <taxon>Bacillati</taxon>
        <taxon>Actinomycetota</taxon>
        <taxon>Actinomycetes</taxon>
        <taxon>Mycobacteriales</taxon>
        <taxon>Corynebacteriaceae</taxon>
        <taxon>Corynebacterium</taxon>
    </lineage>
</organism>
<dbReference type="HOGENOM" id="CLU_216913_0_0_11"/>
<evidence type="ECO:0000313" key="3">
    <source>
        <dbReference type="EMBL" id="MCG7277173.1"/>
    </source>
</evidence>
<sequence>MSEDSYSAWVETDYLFGSPVNARRLLESYEQVLDGKAKEHDIDLDV</sequence>
<proteinExistence type="inferred from homology"/>
<keyword evidence="5" id="KW-1185">Reference proteome</keyword>
<dbReference type="Proteomes" id="UP000031890">
    <property type="component" value="Chromosome"/>
</dbReference>